<dbReference type="PANTHER" id="PTHR11101:SF80">
    <property type="entry name" value="PHOSPHATE TRANSPORTER"/>
    <property type="match status" value="1"/>
</dbReference>
<feature type="transmembrane region" description="Helical" evidence="6">
    <location>
        <begin position="191"/>
        <end position="209"/>
    </location>
</feature>
<keyword evidence="8" id="KW-1185">Reference proteome</keyword>
<sequence length="306" mass="32809">MYILPAILFGVFLGSNDSANIFGPSVEMGILRYRLITVVSAISIFFGAIFGGKSGIETISSFSNMNIYFAVLSTISAVLTMVILSKLGIPSSSSQAIVGGILGAGILNNYVNIGILFKLLVAWVLTPIGGMFFGFLMYKVLSVPFNKIRSIQLREKLIVLFTLVIGAYASFSLGANNVANVTGVFAKKMGIDTAVFIGGLSISVGALFSNKRVMYTISKRIIELDYFSSAISVLGQAITVWLYSLVGIPVSVSQAIVGAVIGAGFAKGSKLVNKRIIVKIALTWIVTPTFSAFFTILLYYITNFFD</sequence>
<evidence type="ECO:0000313" key="8">
    <source>
        <dbReference type="Proteomes" id="UP000185490"/>
    </source>
</evidence>
<evidence type="ECO:0000256" key="1">
    <source>
        <dbReference type="ARBA" id="ARBA00004141"/>
    </source>
</evidence>
<evidence type="ECO:0000313" key="7">
    <source>
        <dbReference type="EMBL" id="APT73734.1"/>
    </source>
</evidence>
<reference evidence="7 8" key="1">
    <citation type="submission" date="2014-02" db="EMBL/GenBank/DDBJ databases">
        <title>Diversity of Thermotogales isolates from hydrothermal vents.</title>
        <authorList>
            <person name="Haverkamp T.H.A."/>
            <person name="Lossouarn J."/>
            <person name="Geslin C."/>
            <person name="Nesbo C.L."/>
        </authorList>
    </citation>
    <scope>NUCLEOTIDE SEQUENCE [LARGE SCALE GENOMIC DNA]</scope>
    <source>
        <strain evidence="7 8">431</strain>
    </source>
</reference>
<feature type="transmembrane region" description="Helical" evidence="6">
    <location>
        <begin position="65"/>
        <end position="84"/>
    </location>
</feature>
<proteinExistence type="predicted"/>
<keyword evidence="2" id="KW-0813">Transport</keyword>
<comment type="subcellular location">
    <subcellularLocation>
        <location evidence="1">Membrane</location>
        <topology evidence="1">Multi-pass membrane protein</topology>
    </subcellularLocation>
</comment>
<evidence type="ECO:0000256" key="4">
    <source>
        <dbReference type="ARBA" id="ARBA00022989"/>
    </source>
</evidence>
<feature type="transmembrane region" description="Helical" evidence="6">
    <location>
        <begin position="278"/>
        <end position="301"/>
    </location>
</feature>
<keyword evidence="5 6" id="KW-0472">Membrane</keyword>
<evidence type="ECO:0000256" key="3">
    <source>
        <dbReference type="ARBA" id="ARBA00022692"/>
    </source>
</evidence>
<feature type="transmembrane region" description="Helical" evidence="6">
    <location>
        <begin position="35"/>
        <end position="53"/>
    </location>
</feature>
<dbReference type="InterPro" id="IPR001204">
    <property type="entry name" value="Phos_transporter"/>
</dbReference>
<feature type="transmembrane region" description="Helical" evidence="6">
    <location>
        <begin position="221"/>
        <end position="242"/>
    </location>
</feature>
<dbReference type="PANTHER" id="PTHR11101">
    <property type="entry name" value="PHOSPHATE TRANSPORTER"/>
    <property type="match status" value="1"/>
</dbReference>
<evidence type="ECO:0000256" key="5">
    <source>
        <dbReference type="ARBA" id="ARBA00023136"/>
    </source>
</evidence>
<dbReference type="EMBL" id="CP007389">
    <property type="protein sequence ID" value="APT73734.1"/>
    <property type="molecule type" value="Genomic_DNA"/>
</dbReference>
<accession>A0ABN4UWJ6</accession>
<name>A0ABN4UWJ6_9BACT</name>
<feature type="transmembrane region" description="Helical" evidence="6">
    <location>
        <begin position="115"/>
        <end position="136"/>
    </location>
</feature>
<feature type="transmembrane region" description="Helical" evidence="6">
    <location>
        <begin position="157"/>
        <end position="179"/>
    </location>
</feature>
<dbReference type="RefSeq" id="WP_012056951.1">
    <property type="nucleotide sequence ID" value="NZ_CP007389.1"/>
</dbReference>
<organism evidence="7 8">
    <name type="scientific">Thermosipho melanesiensis</name>
    <dbReference type="NCBI Taxonomy" id="46541"/>
    <lineage>
        <taxon>Bacteria</taxon>
        <taxon>Thermotogati</taxon>
        <taxon>Thermotogota</taxon>
        <taxon>Thermotogae</taxon>
        <taxon>Thermotogales</taxon>
        <taxon>Fervidobacteriaceae</taxon>
        <taxon>Thermosipho</taxon>
    </lineage>
</organism>
<feature type="transmembrane region" description="Helical" evidence="6">
    <location>
        <begin position="248"/>
        <end position="266"/>
    </location>
</feature>
<keyword evidence="3 6" id="KW-0812">Transmembrane</keyword>
<keyword evidence="4 6" id="KW-1133">Transmembrane helix</keyword>
<gene>
    <name evidence="7" type="ORF">BW47_03915</name>
</gene>
<evidence type="ECO:0000256" key="6">
    <source>
        <dbReference type="SAM" id="Phobius"/>
    </source>
</evidence>
<protein>
    <submittedName>
        <fullName evidence="7">Phosphate permease</fullName>
    </submittedName>
</protein>
<dbReference type="Pfam" id="PF01384">
    <property type="entry name" value="PHO4"/>
    <property type="match status" value="2"/>
</dbReference>
<dbReference type="Proteomes" id="UP000185490">
    <property type="component" value="Chromosome"/>
</dbReference>
<evidence type="ECO:0000256" key="2">
    <source>
        <dbReference type="ARBA" id="ARBA00022448"/>
    </source>
</evidence>